<dbReference type="GO" id="GO:0003824">
    <property type="term" value="F:catalytic activity"/>
    <property type="evidence" value="ECO:0007669"/>
    <property type="project" value="InterPro"/>
</dbReference>
<dbReference type="InterPro" id="IPR007044">
    <property type="entry name" value="Cyclodeamin/CycHdrlase"/>
</dbReference>
<feature type="domain" description="Cyclodeaminase/cyclohydrolase" evidence="1">
    <location>
        <begin position="23"/>
        <end position="182"/>
    </location>
</feature>
<evidence type="ECO:0000259" key="1">
    <source>
        <dbReference type="Pfam" id="PF04961"/>
    </source>
</evidence>
<evidence type="ECO:0000313" key="2">
    <source>
        <dbReference type="EMBL" id="ROP42591.1"/>
    </source>
</evidence>
<dbReference type="Pfam" id="PF04961">
    <property type="entry name" value="FTCD_C"/>
    <property type="match status" value="1"/>
</dbReference>
<dbReference type="AlphaFoldDB" id="A0A3N1HJG4"/>
<dbReference type="SUPFAM" id="SSF101262">
    <property type="entry name" value="Methenyltetrahydrofolate cyclohydrolase-like"/>
    <property type="match status" value="1"/>
</dbReference>
<protein>
    <submittedName>
        <fullName evidence="2">Formimidoyltetrahydrofolate cyclodeaminase</fullName>
    </submittedName>
</protein>
<organism evidence="2 3">
    <name type="scientific">Saccharothrix texasensis</name>
    <dbReference type="NCBI Taxonomy" id="103734"/>
    <lineage>
        <taxon>Bacteria</taxon>
        <taxon>Bacillati</taxon>
        <taxon>Actinomycetota</taxon>
        <taxon>Actinomycetes</taxon>
        <taxon>Pseudonocardiales</taxon>
        <taxon>Pseudonocardiaceae</taxon>
        <taxon>Saccharothrix</taxon>
    </lineage>
</organism>
<evidence type="ECO:0000313" key="3">
    <source>
        <dbReference type="Proteomes" id="UP000268727"/>
    </source>
</evidence>
<reference evidence="2 3" key="1">
    <citation type="submission" date="2018-11" db="EMBL/GenBank/DDBJ databases">
        <title>Sequencing the genomes of 1000 actinobacteria strains.</title>
        <authorList>
            <person name="Klenk H.-P."/>
        </authorList>
    </citation>
    <scope>NUCLEOTIDE SEQUENCE [LARGE SCALE GENOMIC DNA]</scope>
    <source>
        <strain evidence="2 3">DSM 44231</strain>
    </source>
</reference>
<dbReference type="Proteomes" id="UP000268727">
    <property type="component" value="Unassembled WGS sequence"/>
</dbReference>
<sequence length="215" mass="22001">MVAADGGVGEDLDVTDSLWNVSLADLRARTAGASPTPGGGSVAAVTAAFGCALVLMALEITARRDPSVRDAVEAGQVLLDRLGAAADRDVELFEDYLRARRLPRSTDEERAARDAAVAAASVAATEGPLTAAADAVETLEWAFSVLPVVTGTVVSDVRAGADLLLGSVLATLRGAEANVAQLGADAGSFTTRLDAVRRAAVAAHTRFESTPEEAE</sequence>
<dbReference type="OrthoDB" id="3686698at2"/>
<dbReference type="Gene3D" id="1.20.120.680">
    <property type="entry name" value="Formiminotetrahydrofolate cyclodeaminase monomer, up-and-down helical bundle"/>
    <property type="match status" value="1"/>
</dbReference>
<name>A0A3N1HJG4_9PSEU</name>
<gene>
    <name evidence="2" type="ORF">EDD40_8097</name>
</gene>
<accession>A0A3N1HJG4</accession>
<keyword evidence="3" id="KW-1185">Reference proteome</keyword>
<dbReference type="EMBL" id="RJKM01000001">
    <property type="protein sequence ID" value="ROP42591.1"/>
    <property type="molecule type" value="Genomic_DNA"/>
</dbReference>
<comment type="caution">
    <text evidence="2">The sequence shown here is derived from an EMBL/GenBank/DDBJ whole genome shotgun (WGS) entry which is preliminary data.</text>
</comment>
<dbReference type="InterPro" id="IPR036178">
    <property type="entry name" value="Formintransfe-cycloase-like_sf"/>
</dbReference>
<proteinExistence type="predicted"/>